<proteinExistence type="predicted"/>
<reference evidence="1" key="2">
    <citation type="submission" date="2020-11" db="EMBL/GenBank/DDBJ databases">
        <authorList>
            <person name="McCartney M.A."/>
            <person name="Auch B."/>
            <person name="Kono T."/>
            <person name="Mallez S."/>
            <person name="Becker A."/>
            <person name="Gohl D.M."/>
            <person name="Silverstein K.A.T."/>
            <person name="Koren S."/>
            <person name="Bechman K.B."/>
            <person name="Herman A."/>
            <person name="Abrahante J.E."/>
            <person name="Garbe J."/>
        </authorList>
    </citation>
    <scope>NUCLEOTIDE SEQUENCE</scope>
    <source>
        <strain evidence="1">Duluth1</strain>
        <tissue evidence="1">Whole animal</tissue>
    </source>
</reference>
<accession>A0A9D4BXS7</accession>
<gene>
    <name evidence="1" type="ORF">DPMN_072717</name>
</gene>
<dbReference type="AlphaFoldDB" id="A0A9D4BXS7"/>
<evidence type="ECO:0000313" key="2">
    <source>
        <dbReference type="Proteomes" id="UP000828390"/>
    </source>
</evidence>
<protein>
    <submittedName>
        <fullName evidence="1">Uncharacterized protein</fullName>
    </submittedName>
</protein>
<reference evidence="1" key="1">
    <citation type="journal article" date="2019" name="bioRxiv">
        <title>The Genome of the Zebra Mussel, Dreissena polymorpha: A Resource for Invasive Species Research.</title>
        <authorList>
            <person name="McCartney M.A."/>
            <person name="Auch B."/>
            <person name="Kono T."/>
            <person name="Mallez S."/>
            <person name="Zhang Y."/>
            <person name="Obille A."/>
            <person name="Becker A."/>
            <person name="Abrahante J.E."/>
            <person name="Garbe J."/>
            <person name="Badalamenti J.P."/>
            <person name="Herman A."/>
            <person name="Mangelson H."/>
            <person name="Liachko I."/>
            <person name="Sullivan S."/>
            <person name="Sone E.D."/>
            <person name="Koren S."/>
            <person name="Silverstein K.A.T."/>
            <person name="Beckman K.B."/>
            <person name="Gohl D.M."/>
        </authorList>
    </citation>
    <scope>NUCLEOTIDE SEQUENCE</scope>
    <source>
        <strain evidence="1">Duluth1</strain>
        <tissue evidence="1">Whole animal</tissue>
    </source>
</reference>
<sequence length="143" mass="16293">MSTIRIAARRHVGLGWKAYDQQFRLRLAVDPTGTSFDEFDYEPWLLYVGPSMQGASAERVMIRKCYDFNYSRCARDPSPYRHSCLSCSGNHPSNMCRSAFSGVQIQGNRRFLPGRAPASQGPRLAGFIPGFRPRHPNTNMRKY</sequence>
<dbReference type="EMBL" id="JAIWYP010000014">
    <property type="protein sequence ID" value="KAH3712955.1"/>
    <property type="molecule type" value="Genomic_DNA"/>
</dbReference>
<organism evidence="1 2">
    <name type="scientific">Dreissena polymorpha</name>
    <name type="common">Zebra mussel</name>
    <name type="synonym">Mytilus polymorpha</name>
    <dbReference type="NCBI Taxonomy" id="45954"/>
    <lineage>
        <taxon>Eukaryota</taxon>
        <taxon>Metazoa</taxon>
        <taxon>Spiralia</taxon>
        <taxon>Lophotrochozoa</taxon>
        <taxon>Mollusca</taxon>
        <taxon>Bivalvia</taxon>
        <taxon>Autobranchia</taxon>
        <taxon>Heteroconchia</taxon>
        <taxon>Euheterodonta</taxon>
        <taxon>Imparidentia</taxon>
        <taxon>Neoheterodontei</taxon>
        <taxon>Myida</taxon>
        <taxon>Dreissenoidea</taxon>
        <taxon>Dreissenidae</taxon>
        <taxon>Dreissena</taxon>
    </lineage>
</organism>
<keyword evidence="2" id="KW-1185">Reference proteome</keyword>
<name>A0A9D4BXS7_DREPO</name>
<evidence type="ECO:0000313" key="1">
    <source>
        <dbReference type="EMBL" id="KAH3712955.1"/>
    </source>
</evidence>
<dbReference type="Proteomes" id="UP000828390">
    <property type="component" value="Unassembled WGS sequence"/>
</dbReference>
<comment type="caution">
    <text evidence="1">The sequence shown here is derived from an EMBL/GenBank/DDBJ whole genome shotgun (WGS) entry which is preliminary data.</text>
</comment>